<evidence type="ECO:0000256" key="5">
    <source>
        <dbReference type="SAM" id="Phobius"/>
    </source>
</evidence>
<feature type="transmembrane region" description="Helical" evidence="5">
    <location>
        <begin position="323"/>
        <end position="347"/>
    </location>
</feature>
<evidence type="ECO:0000313" key="7">
    <source>
        <dbReference type="EMBL" id="USJ26206.1"/>
    </source>
</evidence>
<dbReference type="RefSeq" id="WP_060585557.1">
    <property type="nucleotide sequence ID" value="NZ_CP030263.1"/>
</dbReference>
<dbReference type="PROSITE" id="PS50850">
    <property type="entry name" value="MFS"/>
    <property type="match status" value="1"/>
</dbReference>
<sequence>MTNQRLIMLIFFLQPIAFGAWLPRIPDVQQRLGLGPAELAIALLGMPVGILLTLPFAGRFVAWIGGRATILYGFVVFLALVWLPTWAPNIEVLFVALAIVGAALTTLELGLNVEADAIEKHSGQLIMSTCHGFWSLGIMTGSLVGVGFAALHVAPEWAVPLTAAGMLPISVYFARKLPLLKTGEAAAAEAAPSRRKLPGWALLGVCFFVFGITMTEGAVADWSAVFLRDIFGLSSASAGFGYSIFAFMVAAGRFAGDRLKASYGPVAVARACGIASISGLILVVVSPAAWAALLGFSAMGFGVSVGFPFAVTAAADQKDRPAAASVAILSFIALLGFLLGPPLIGLIAEYSDMRFGLGVLVPFLAVSLLLTGRLKPAARLDVQDDAQQAASRA</sequence>
<evidence type="ECO:0000313" key="8">
    <source>
        <dbReference type="Proteomes" id="UP001055460"/>
    </source>
</evidence>
<protein>
    <submittedName>
        <fullName evidence="7">MFS transporter</fullName>
    </submittedName>
</protein>
<dbReference type="PANTHER" id="PTHR23514:SF13">
    <property type="entry name" value="INNER MEMBRANE PROTEIN YBJJ"/>
    <property type="match status" value="1"/>
</dbReference>
<gene>
    <name evidence="7" type="ORF">NE863_19755</name>
</gene>
<dbReference type="InterPro" id="IPR011701">
    <property type="entry name" value="MFS"/>
</dbReference>
<feature type="transmembrane region" description="Helical" evidence="5">
    <location>
        <begin position="93"/>
        <end position="111"/>
    </location>
</feature>
<feature type="transmembrane region" description="Helical" evidence="5">
    <location>
        <begin position="157"/>
        <end position="174"/>
    </location>
</feature>
<reference evidence="7" key="1">
    <citation type="submission" date="2022-06" db="EMBL/GenBank/DDBJ databases">
        <title>Physiological and biochemical characterization and genomic elucidation of a strain of the genus Ensifer adhaerens M8 that combines arsenic oxidation and chromium reduction.</title>
        <authorList>
            <person name="Li X."/>
            <person name="Yu c."/>
        </authorList>
    </citation>
    <scope>NUCLEOTIDE SEQUENCE</scope>
    <source>
        <strain evidence="7">M8</strain>
        <plasmid evidence="7">pA</plasmid>
    </source>
</reference>
<dbReference type="AlphaFoldDB" id="A0A9Q8YCW3"/>
<dbReference type="SUPFAM" id="SSF103473">
    <property type="entry name" value="MFS general substrate transporter"/>
    <property type="match status" value="1"/>
</dbReference>
<dbReference type="InterPro" id="IPR036259">
    <property type="entry name" value="MFS_trans_sf"/>
</dbReference>
<name>A0A9Q8YCW3_ENSAD</name>
<dbReference type="GO" id="GO:0016020">
    <property type="term" value="C:membrane"/>
    <property type="evidence" value="ECO:0007669"/>
    <property type="project" value="UniProtKB-SubCell"/>
</dbReference>
<comment type="subcellular location">
    <subcellularLocation>
        <location evidence="1">Membrane</location>
        <topology evidence="1">Multi-pass membrane protein</topology>
    </subcellularLocation>
</comment>
<geneLocation type="plasmid" evidence="7 8">
    <name>pA</name>
</geneLocation>
<dbReference type="OrthoDB" id="9810941at2"/>
<keyword evidence="4 5" id="KW-0472">Membrane</keyword>
<proteinExistence type="predicted"/>
<dbReference type="Gene3D" id="1.20.1250.20">
    <property type="entry name" value="MFS general substrate transporter like domains"/>
    <property type="match status" value="1"/>
</dbReference>
<keyword evidence="7" id="KW-0614">Plasmid</keyword>
<keyword evidence="3 5" id="KW-1133">Transmembrane helix</keyword>
<dbReference type="PANTHER" id="PTHR23514">
    <property type="entry name" value="BYPASS OF STOP CODON PROTEIN 6"/>
    <property type="match status" value="1"/>
</dbReference>
<feature type="transmembrane region" description="Helical" evidence="5">
    <location>
        <begin position="132"/>
        <end position="151"/>
    </location>
</feature>
<evidence type="ECO:0000256" key="1">
    <source>
        <dbReference type="ARBA" id="ARBA00004141"/>
    </source>
</evidence>
<evidence type="ECO:0000256" key="3">
    <source>
        <dbReference type="ARBA" id="ARBA00022989"/>
    </source>
</evidence>
<accession>A0A9Q8YCW3</accession>
<dbReference type="GO" id="GO:0022857">
    <property type="term" value="F:transmembrane transporter activity"/>
    <property type="evidence" value="ECO:0007669"/>
    <property type="project" value="InterPro"/>
</dbReference>
<feature type="transmembrane region" description="Helical" evidence="5">
    <location>
        <begin position="353"/>
        <end position="370"/>
    </location>
</feature>
<keyword evidence="2 5" id="KW-0812">Transmembrane</keyword>
<evidence type="ECO:0000256" key="4">
    <source>
        <dbReference type="ARBA" id="ARBA00023136"/>
    </source>
</evidence>
<feature type="transmembrane region" description="Helical" evidence="5">
    <location>
        <begin position="230"/>
        <end position="251"/>
    </location>
</feature>
<dbReference type="InterPro" id="IPR051788">
    <property type="entry name" value="MFS_Transporter"/>
</dbReference>
<feature type="domain" description="Major facilitator superfamily (MFS) profile" evidence="6">
    <location>
        <begin position="1"/>
        <end position="379"/>
    </location>
</feature>
<dbReference type="CDD" id="cd17393">
    <property type="entry name" value="MFS_MosC_like"/>
    <property type="match status" value="1"/>
</dbReference>
<feature type="transmembrane region" description="Helical" evidence="5">
    <location>
        <begin position="290"/>
        <end position="311"/>
    </location>
</feature>
<organism evidence="7 8">
    <name type="scientific">Ensifer adhaerens</name>
    <name type="common">Sinorhizobium morelense</name>
    <dbReference type="NCBI Taxonomy" id="106592"/>
    <lineage>
        <taxon>Bacteria</taxon>
        <taxon>Pseudomonadati</taxon>
        <taxon>Pseudomonadota</taxon>
        <taxon>Alphaproteobacteria</taxon>
        <taxon>Hyphomicrobiales</taxon>
        <taxon>Rhizobiaceae</taxon>
        <taxon>Sinorhizobium/Ensifer group</taxon>
        <taxon>Ensifer</taxon>
    </lineage>
</organism>
<evidence type="ECO:0000256" key="2">
    <source>
        <dbReference type="ARBA" id="ARBA00022692"/>
    </source>
</evidence>
<feature type="transmembrane region" description="Helical" evidence="5">
    <location>
        <begin position="35"/>
        <end position="57"/>
    </location>
</feature>
<dbReference type="EMBL" id="CP098808">
    <property type="protein sequence ID" value="USJ26206.1"/>
    <property type="molecule type" value="Genomic_DNA"/>
</dbReference>
<feature type="transmembrane region" description="Helical" evidence="5">
    <location>
        <begin position="263"/>
        <end position="284"/>
    </location>
</feature>
<evidence type="ECO:0000259" key="6">
    <source>
        <dbReference type="PROSITE" id="PS50850"/>
    </source>
</evidence>
<dbReference type="Pfam" id="PF07690">
    <property type="entry name" value="MFS_1"/>
    <property type="match status" value="1"/>
</dbReference>
<dbReference type="Proteomes" id="UP001055460">
    <property type="component" value="Plasmid pA"/>
</dbReference>
<feature type="transmembrane region" description="Helical" evidence="5">
    <location>
        <begin position="200"/>
        <end position="224"/>
    </location>
</feature>
<feature type="transmembrane region" description="Helical" evidence="5">
    <location>
        <begin position="69"/>
        <end position="87"/>
    </location>
</feature>
<dbReference type="InterPro" id="IPR020846">
    <property type="entry name" value="MFS_dom"/>
</dbReference>